<evidence type="ECO:0000313" key="1">
    <source>
        <dbReference type="EMBL" id="TDP71427.1"/>
    </source>
</evidence>
<dbReference type="InterPro" id="IPR045584">
    <property type="entry name" value="Pilin-like"/>
</dbReference>
<dbReference type="RefSeq" id="WP_166651979.1">
    <property type="nucleotide sequence ID" value="NZ_SNXS01000003.1"/>
</dbReference>
<name>A0A4V3CTD9_9BURK</name>
<evidence type="ECO:0000313" key="2">
    <source>
        <dbReference type="Proteomes" id="UP000295361"/>
    </source>
</evidence>
<dbReference type="EMBL" id="SNXS01000003">
    <property type="protein sequence ID" value="TDP71427.1"/>
    <property type="molecule type" value="Genomic_DNA"/>
</dbReference>
<protein>
    <submittedName>
        <fullName evidence="1">Prepilin-type N-terminal cleavage/methylation domain-containing protein</fullName>
    </submittedName>
</protein>
<dbReference type="InParanoid" id="A0A4V3CTD9"/>
<dbReference type="Gene3D" id="3.30.700.10">
    <property type="entry name" value="Glycoprotein, Type 4 Pilin"/>
    <property type="match status" value="1"/>
</dbReference>
<accession>A0A4V3CTD9</accession>
<dbReference type="SUPFAM" id="SSF54523">
    <property type="entry name" value="Pili subunits"/>
    <property type="match status" value="1"/>
</dbReference>
<organism evidence="1 2">
    <name type="scientific">Roseateles toxinivorans</name>
    <dbReference type="NCBI Taxonomy" id="270368"/>
    <lineage>
        <taxon>Bacteria</taxon>
        <taxon>Pseudomonadati</taxon>
        <taxon>Pseudomonadota</taxon>
        <taxon>Betaproteobacteria</taxon>
        <taxon>Burkholderiales</taxon>
        <taxon>Sphaerotilaceae</taxon>
        <taxon>Roseateles</taxon>
    </lineage>
</organism>
<keyword evidence="2" id="KW-1185">Reference proteome</keyword>
<dbReference type="Proteomes" id="UP000295361">
    <property type="component" value="Unassembled WGS sequence"/>
</dbReference>
<dbReference type="InterPro" id="IPR012902">
    <property type="entry name" value="N_methyl_site"/>
</dbReference>
<comment type="caution">
    <text evidence="1">The sequence shown here is derived from an EMBL/GenBank/DDBJ whole genome shotgun (WGS) entry which is preliminary data.</text>
</comment>
<reference evidence="1 2" key="1">
    <citation type="submission" date="2019-03" db="EMBL/GenBank/DDBJ databases">
        <title>Genomic Encyclopedia of Type Strains, Phase IV (KMG-IV): sequencing the most valuable type-strain genomes for metagenomic binning, comparative biology and taxonomic classification.</title>
        <authorList>
            <person name="Goeker M."/>
        </authorList>
    </citation>
    <scope>NUCLEOTIDE SEQUENCE [LARGE SCALE GENOMIC DNA]</scope>
    <source>
        <strain evidence="1 2">DSM 16998</strain>
    </source>
</reference>
<dbReference type="AlphaFoldDB" id="A0A4V3CTD9"/>
<proteinExistence type="predicted"/>
<dbReference type="Pfam" id="PF07963">
    <property type="entry name" value="N_methyl"/>
    <property type="match status" value="1"/>
</dbReference>
<dbReference type="NCBIfam" id="TIGR02532">
    <property type="entry name" value="IV_pilin_GFxxxE"/>
    <property type="match status" value="1"/>
</dbReference>
<gene>
    <name evidence="1" type="ORF">DES47_103408</name>
</gene>
<sequence length="156" mass="16840">MRAHRQRMLSPAKLGMLRAQGGFTLMEALIALSILGFVAAVAVPQLSNRLDSAFSDADLAQIVSSARMLPVRLAILGTELKLDTATARTALADAKLPLDLPPRWSLEIEKAPVFGRSGSCEEGSLVLTEPIAGQRWRLQFARISCELTITSLQGNL</sequence>